<dbReference type="SUPFAM" id="SSF56801">
    <property type="entry name" value="Acetyl-CoA synthetase-like"/>
    <property type="match status" value="1"/>
</dbReference>
<dbReference type="InterPro" id="IPR025110">
    <property type="entry name" value="AMP-bd_C"/>
</dbReference>
<dbReference type="Gene3D" id="3.40.50.980">
    <property type="match status" value="2"/>
</dbReference>
<name>A0AAD7ADX9_9AGAR</name>
<dbReference type="EMBL" id="JARIHO010000008">
    <property type="protein sequence ID" value="KAJ7356405.1"/>
    <property type="molecule type" value="Genomic_DNA"/>
</dbReference>
<feature type="domain" description="AMP-dependent synthetase/ligase" evidence="3">
    <location>
        <begin position="29"/>
        <end position="421"/>
    </location>
</feature>
<evidence type="ECO:0000313" key="6">
    <source>
        <dbReference type="Proteomes" id="UP001218218"/>
    </source>
</evidence>
<keyword evidence="2" id="KW-0436">Ligase</keyword>
<gene>
    <name evidence="5" type="ORF">DFH08DRAFT_735286</name>
</gene>
<dbReference type="Pfam" id="PF13193">
    <property type="entry name" value="AMP-binding_C"/>
    <property type="match status" value="1"/>
</dbReference>
<evidence type="ECO:0000256" key="2">
    <source>
        <dbReference type="ARBA" id="ARBA00022598"/>
    </source>
</evidence>
<organism evidence="5 6">
    <name type="scientific">Mycena albidolilacea</name>
    <dbReference type="NCBI Taxonomy" id="1033008"/>
    <lineage>
        <taxon>Eukaryota</taxon>
        <taxon>Fungi</taxon>
        <taxon>Dikarya</taxon>
        <taxon>Basidiomycota</taxon>
        <taxon>Agaricomycotina</taxon>
        <taxon>Agaricomycetes</taxon>
        <taxon>Agaricomycetidae</taxon>
        <taxon>Agaricales</taxon>
        <taxon>Marasmiineae</taxon>
        <taxon>Mycenaceae</taxon>
        <taxon>Mycena</taxon>
    </lineage>
</organism>
<accession>A0AAD7ADX9</accession>
<dbReference type="Proteomes" id="UP001218218">
    <property type="component" value="Unassembled WGS sequence"/>
</dbReference>
<feature type="domain" description="AMP-binding enzyme C-terminal" evidence="4">
    <location>
        <begin position="472"/>
        <end position="557"/>
    </location>
</feature>
<comment type="caution">
    <text evidence="5">The sequence shown here is derived from an EMBL/GenBank/DDBJ whole genome shotgun (WGS) entry which is preliminary data.</text>
</comment>
<proteinExistence type="inferred from homology"/>
<dbReference type="Gene3D" id="3.30.300.30">
    <property type="match status" value="1"/>
</dbReference>
<dbReference type="InterPro" id="IPR045851">
    <property type="entry name" value="AMP-bd_C_sf"/>
</dbReference>
<evidence type="ECO:0000259" key="4">
    <source>
        <dbReference type="Pfam" id="PF13193"/>
    </source>
</evidence>
<dbReference type="PANTHER" id="PTHR24096">
    <property type="entry name" value="LONG-CHAIN-FATTY-ACID--COA LIGASE"/>
    <property type="match status" value="1"/>
</dbReference>
<evidence type="ECO:0000313" key="5">
    <source>
        <dbReference type="EMBL" id="KAJ7356405.1"/>
    </source>
</evidence>
<dbReference type="PANTHER" id="PTHR24096:SF149">
    <property type="entry name" value="AMP-BINDING DOMAIN-CONTAINING PROTEIN-RELATED"/>
    <property type="match status" value="1"/>
</dbReference>
<keyword evidence="6" id="KW-1185">Reference proteome</keyword>
<protein>
    <recommendedName>
        <fullName evidence="7">Acetyl-CoA synthetase-like protein</fullName>
    </recommendedName>
</protein>
<evidence type="ECO:0000259" key="3">
    <source>
        <dbReference type="Pfam" id="PF00501"/>
    </source>
</evidence>
<evidence type="ECO:0008006" key="7">
    <source>
        <dbReference type="Google" id="ProtNLM"/>
    </source>
</evidence>
<dbReference type="AlphaFoldDB" id="A0AAD7ADX9"/>
<reference evidence="5" key="1">
    <citation type="submission" date="2023-03" db="EMBL/GenBank/DDBJ databases">
        <title>Massive genome expansion in bonnet fungi (Mycena s.s.) driven by repeated elements and novel gene families across ecological guilds.</title>
        <authorList>
            <consortium name="Lawrence Berkeley National Laboratory"/>
            <person name="Harder C.B."/>
            <person name="Miyauchi S."/>
            <person name="Viragh M."/>
            <person name="Kuo A."/>
            <person name="Thoen E."/>
            <person name="Andreopoulos B."/>
            <person name="Lu D."/>
            <person name="Skrede I."/>
            <person name="Drula E."/>
            <person name="Henrissat B."/>
            <person name="Morin E."/>
            <person name="Kohler A."/>
            <person name="Barry K."/>
            <person name="LaButti K."/>
            <person name="Morin E."/>
            <person name="Salamov A."/>
            <person name="Lipzen A."/>
            <person name="Mereny Z."/>
            <person name="Hegedus B."/>
            <person name="Baldrian P."/>
            <person name="Stursova M."/>
            <person name="Weitz H."/>
            <person name="Taylor A."/>
            <person name="Grigoriev I.V."/>
            <person name="Nagy L.G."/>
            <person name="Martin F."/>
            <person name="Kauserud H."/>
        </authorList>
    </citation>
    <scope>NUCLEOTIDE SEQUENCE</scope>
    <source>
        <strain evidence="5">CBHHK002</strain>
    </source>
</reference>
<dbReference type="Pfam" id="PF00501">
    <property type="entry name" value="AMP-binding"/>
    <property type="match status" value="1"/>
</dbReference>
<dbReference type="Gene3D" id="2.30.38.10">
    <property type="entry name" value="Luciferase, Domain 3"/>
    <property type="match status" value="1"/>
</dbReference>
<dbReference type="InterPro" id="IPR000873">
    <property type="entry name" value="AMP-dep_synth/lig_dom"/>
</dbReference>
<dbReference type="GO" id="GO:0016405">
    <property type="term" value="F:CoA-ligase activity"/>
    <property type="evidence" value="ECO:0007669"/>
    <property type="project" value="TreeGrafter"/>
</dbReference>
<dbReference type="InterPro" id="IPR020845">
    <property type="entry name" value="AMP-binding_CS"/>
</dbReference>
<evidence type="ECO:0000256" key="1">
    <source>
        <dbReference type="ARBA" id="ARBA00006432"/>
    </source>
</evidence>
<comment type="similarity">
    <text evidence="1">Belongs to the ATP-dependent AMP-binding enzyme family.</text>
</comment>
<dbReference type="PROSITE" id="PS00455">
    <property type="entry name" value="AMP_BINDING"/>
    <property type="match status" value="1"/>
</dbReference>
<sequence>MLIKSFYPPLPPLPEVNVHHVLFGRPDQAEWPDYTIQIEEKTGRKRTYKEMVHRVDLGATALSAKVSDGGLGLSADGGEMIGLLGENSLEYFDIVLSLLKVTTPFAPISTFSTRFELVHALKLTKATRLFVDAKLLKNVLAAIDDPDVHLTSDKIYILSGPPVKGRQSFNQLIEAVKRKKLPLVPIHPAKKDTLAYLVMSSGTSGLPKAVMITHGNVICSFLQAIFAGQAAEPYSALKAQTKDLHPIAICPLPMFHSYGLHAYILRATLFPATYVILEKWNTAKYLKAIAKYRATHLTLVPSMVHALVNHPDVKTTDLSSVIAVNSGAAYLPVSLAERMGRLLGKTSEVIQGYGLSEGTIAALNRPIEGMLGMGAPPPNVTGILIPGLEARIVRDDGETDADTGEVGELWLRGCNVSPGYWNNPEANAKTFVEGGWLRTGDQFRVDEKGYFFFADRGKDTLKVSGVQVSPKEIEDVLFAHPEKLISDVTVAGVSGGRTDDEKVPRAWIVLSSAGKKKGAPAVIKALEKWHQESLSKYKWLRGGFEVVKTIPKSPTGKTMRRVLQDQYEQRAKKTKAKL</sequence>